<gene>
    <name evidence="1" type="ORF">COD19_17560</name>
</gene>
<sequence length="145" mass="17092">MNTIEYITEAKEVLFSRKNLKNEELSARLITDYIVSNGVVYENIGSWIDDVVRIKLKKLEEETTYLTQSKKYNFRCVEYRKYEDDPSQREVLHVLEKESTSDLLPHLLIFNPALQGKPLKRCASEIDEDREIFVVYYLDDCECAK</sequence>
<protein>
    <submittedName>
        <fullName evidence="1">Uncharacterized protein</fullName>
    </submittedName>
</protein>
<evidence type="ECO:0000313" key="2">
    <source>
        <dbReference type="Proteomes" id="UP000225766"/>
    </source>
</evidence>
<reference evidence="1 2" key="1">
    <citation type="submission" date="2017-09" db="EMBL/GenBank/DDBJ databases">
        <title>Large-scale bioinformatics analysis of Bacillus genomes uncovers conserved roles of natural products in bacterial physiology.</title>
        <authorList>
            <consortium name="Agbiome Team Llc"/>
            <person name="Bleich R.M."/>
            <person name="Grubbs K.J."/>
            <person name="Santa Maria K.C."/>
            <person name="Allen S.E."/>
            <person name="Farag S."/>
            <person name="Shank E.A."/>
            <person name="Bowers A."/>
        </authorList>
    </citation>
    <scope>NUCLEOTIDE SEQUENCE [LARGE SCALE GENOMIC DNA]</scope>
    <source>
        <strain evidence="1 2">AFS040105</strain>
    </source>
</reference>
<evidence type="ECO:0000313" key="1">
    <source>
        <dbReference type="EMBL" id="PGU00146.1"/>
    </source>
</evidence>
<proteinExistence type="predicted"/>
<accession>A0A2C1L5J3</accession>
<dbReference type="EMBL" id="NUMG01000023">
    <property type="protein sequence ID" value="PGU00146.1"/>
    <property type="molecule type" value="Genomic_DNA"/>
</dbReference>
<dbReference type="Proteomes" id="UP000225766">
    <property type="component" value="Unassembled WGS sequence"/>
</dbReference>
<comment type="caution">
    <text evidence="1">The sequence shown here is derived from an EMBL/GenBank/DDBJ whole genome shotgun (WGS) entry which is preliminary data.</text>
</comment>
<organism evidence="1 2">
    <name type="scientific">Bacillus cereus</name>
    <dbReference type="NCBI Taxonomy" id="1396"/>
    <lineage>
        <taxon>Bacteria</taxon>
        <taxon>Bacillati</taxon>
        <taxon>Bacillota</taxon>
        <taxon>Bacilli</taxon>
        <taxon>Bacillales</taxon>
        <taxon>Bacillaceae</taxon>
        <taxon>Bacillus</taxon>
        <taxon>Bacillus cereus group</taxon>
    </lineage>
</organism>
<name>A0A2C1L5J3_BACCE</name>
<dbReference type="RefSeq" id="WP_098882862.1">
    <property type="nucleotide sequence ID" value="NZ_NUMG01000023.1"/>
</dbReference>
<dbReference type="AlphaFoldDB" id="A0A2C1L5J3"/>